<evidence type="ECO:0000256" key="1">
    <source>
        <dbReference type="ARBA" id="ARBA00004651"/>
    </source>
</evidence>
<accession>A0A7W3PH35</accession>
<dbReference type="AlphaFoldDB" id="A0A7W3PH35"/>
<dbReference type="PANTHER" id="PTHR33406:SF13">
    <property type="entry name" value="MEMBRANE PROTEIN YDFJ"/>
    <property type="match status" value="1"/>
</dbReference>
<dbReference type="Proteomes" id="UP000321154">
    <property type="component" value="Unassembled WGS sequence"/>
</dbReference>
<sequence length="865" mass="89328">MASLLYRLGRFAARRAWTVVVAWIVVLGLAGGAFALFGGTLTSAVSIPGTATQKVSDELADKFPQASGGTGTVVFTTTDDTPFTDDQKTAIGDLLTSTEKLDDVKGSTNPFDTQAQLEDQQQKITDGRQQITDGTAQLDAGQQQIDDAQAQLTAGQQQLDAARAQAEAAGQLAAAQAQLDAQQAQIDAGQKQIDDQQATLDTNRTELETQSATLEDGAALLALAADIRQVSTDETTAVATIQFDTALNLVPAEAKDAVVAEMNDATIDGVQAEVSNDIAASIPEILGPGEVAGVVIAAIVLFVMLGTLIGAGLPLINALIGVGVGVLASLALSGTVEMLSVTPVLGVMLGLAVGIDYSLFILNRHRTQLRDGTPLPESIGLANGTSGNAVVFAGSTVLIALLALNLTGIPFLGLMGTVGAVCVFVAILIAITLTPALLSLVGMRILPKKVRARVGHTGPVRVPSKPMKTSRAVLTLIGGVVVLLIVAIPALSMRLGLPAGSSEPVDSSAYKAYQLIDDKFGAGVNGPLLVVADLDSAVSEDDLVAEQVRVGTLLKDQGDVVAVAPIGASDDDTLLAFQVVPDGGPTDESTEQLVRDLRGLELDGVSEFGVAGNASGNIDVSEKLSAALPLYLLVVVGLSLIILIFVFRSILVPITATIGFVLSLFAAFGGVTAVFQWGWLGGVFGVHDPGPILSFLPILMVGVLFGLAMDYQLFLVSGMREAYAHGASARLAVQRGVHAGRTVVTAAALIMTAVFAGFVFSNSVMIQSIGLGLALGVLVDAFVVRLLLIPAVMHLLGDAAWWIPKWLDRILPDVDVEGASLERSHPGQAAAADGEPEHASHVIDGAAPDAAPHVPSTDGPPAHRA</sequence>
<feature type="transmembrane region" description="Helical" evidence="8">
    <location>
        <begin position="630"/>
        <end position="651"/>
    </location>
</feature>
<feature type="coiled-coil region" evidence="6">
    <location>
        <begin position="138"/>
        <end position="199"/>
    </location>
</feature>
<feature type="transmembrane region" description="Helical" evidence="8">
    <location>
        <begin position="766"/>
        <end position="788"/>
    </location>
</feature>
<gene>
    <name evidence="11" type="ORF">FB463_000114</name>
    <name evidence="10" type="ORF">FFA01_28830</name>
</gene>
<proteinExistence type="predicted"/>
<evidence type="ECO:0000256" key="8">
    <source>
        <dbReference type="SAM" id="Phobius"/>
    </source>
</evidence>
<dbReference type="EMBL" id="BJUV01000044">
    <property type="protein sequence ID" value="GEK84574.1"/>
    <property type="molecule type" value="Genomic_DNA"/>
</dbReference>
<evidence type="ECO:0000256" key="2">
    <source>
        <dbReference type="ARBA" id="ARBA00022475"/>
    </source>
</evidence>
<comment type="caution">
    <text evidence="11">The sequence shown here is derived from an EMBL/GenBank/DDBJ whole genome shotgun (WGS) entry which is preliminary data.</text>
</comment>
<dbReference type="Proteomes" id="UP000522688">
    <property type="component" value="Unassembled WGS sequence"/>
</dbReference>
<dbReference type="PROSITE" id="PS50156">
    <property type="entry name" value="SSD"/>
    <property type="match status" value="1"/>
</dbReference>
<organism evidence="11 13">
    <name type="scientific">Frigoribacterium faeni</name>
    <dbReference type="NCBI Taxonomy" id="145483"/>
    <lineage>
        <taxon>Bacteria</taxon>
        <taxon>Bacillati</taxon>
        <taxon>Actinomycetota</taxon>
        <taxon>Actinomycetes</taxon>
        <taxon>Micrococcales</taxon>
        <taxon>Microbacteriaceae</taxon>
        <taxon>Frigoribacterium</taxon>
    </lineage>
</organism>
<evidence type="ECO:0000259" key="9">
    <source>
        <dbReference type="PROSITE" id="PS50156"/>
    </source>
</evidence>
<dbReference type="Gene3D" id="1.20.1640.10">
    <property type="entry name" value="Multidrug efflux transporter AcrB transmembrane domain"/>
    <property type="match status" value="2"/>
</dbReference>
<feature type="transmembrane region" description="Helical" evidence="8">
    <location>
        <begin position="418"/>
        <end position="441"/>
    </location>
</feature>
<keyword evidence="6" id="KW-0175">Coiled coil</keyword>
<dbReference type="GO" id="GO:0005886">
    <property type="term" value="C:plasma membrane"/>
    <property type="evidence" value="ECO:0007669"/>
    <property type="project" value="UniProtKB-SubCell"/>
</dbReference>
<keyword evidence="12" id="KW-1185">Reference proteome</keyword>
<feature type="transmembrane region" description="Helical" evidence="8">
    <location>
        <begin position="318"/>
        <end position="336"/>
    </location>
</feature>
<dbReference type="SUPFAM" id="SSF82866">
    <property type="entry name" value="Multidrug efflux transporter AcrB transmembrane domain"/>
    <property type="match status" value="2"/>
</dbReference>
<dbReference type="InterPro" id="IPR050545">
    <property type="entry name" value="Mycobact_MmpL"/>
</dbReference>
<comment type="subcellular location">
    <subcellularLocation>
        <location evidence="1">Cell membrane</location>
        <topology evidence="1">Multi-pass membrane protein</topology>
    </subcellularLocation>
</comment>
<feature type="domain" description="SSD" evidence="9">
    <location>
        <begin position="311"/>
        <end position="440"/>
    </location>
</feature>
<feature type="transmembrane region" description="Helical" evidence="8">
    <location>
        <begin position="739"/>
        <end position="760"/>
    </location>
</feature>
<evidence type="ECO:0000313" key="11">
    <source>
        <dbReference type="EMBL" id="MBA8811890.1"/>
    </source>
</evidence>
<feature type="transmembrane region" description="Helical" evidence="8">
    <location>
        <begin position="389"/>
        <end position="412"/>
    </location>
</feature>
<feature type="transmembrane region" description="Helical" evidence="8">
    <location>
        <begin position="291"/>
        <end position="311"/>
    </location>
</feature>
<keyword evidence="5 8" id="KW-0472">Membrane</keyword>
<name>A0A7W3PH35_9MICO</name>
<evidence type="ECO:0000256" key="3">
    <source>
        <dbReference type="ARBA" id="ARBA00022692"/>
    </source>
</evidence>
<keyword evidence="3 8" id="KW-0812">Transmembrane</keyword>
<feature type="transmembrane region" description="Helical" evidence="8">
    <location>
        <begin position="658"/>
        <end position="680"/>
    </location>
</feature>
<feature type="transmembrane region" description="Helical" evidence="8">
    <location>
        <begin position="342"/>
        <end position="362"/>
    </location>
</feature>
<evidence type="ECO:0000256" key="7">
    <source>
        <dbReference type="SAM" id="MobiDB-lite"/>
    </source>
</evidence>
<evidence type="ECO:0000313" key="10">
    <source>
        <dbReference type="EMBL" id="GEK84574.1"/>
    </source>
</evidence>
<dbReference type="PANTHER" id="PTHR33406">
    <property type="entry name" value="MEMBRANE PROTEIN MJ1562-RELATED"/>
    <property type="match status" value="1"/>
</dbReference>
<dbReference type="EMBL" id="JACGWW010000001">
    <property type="protein sequence ID" value="MBA8811890.1"/>
    <property type="molecule type" value="Genomic_DNA"/>
</dbReference>
<protein>
    <submittedName>
        <fullName evidence="11">RND superfamily putative drug exporter</fullName>
    </submittedName>
</protein>
<evidence type="ECO:0000256" key="5">
    <source>
        <dbReference type="ARBA" id="ARBA00023136"/>
    </source>
</evidence>
<dbReference type="Gene3D" id="1.10.287.1490">
    <property type="match status" value="1"/>
</dbReference>
<dbReference type="InterPro" id="IPR004869">
    <property type="entry name" value="MMPL_dom"/>
</dbReference>
<dbReference type="InterPro" id="IPR000731">
    <property type="entry name" value="SSD"/>
</dbReference>
<evidence type="ECO:0000313" key="12">
    <source>
        <dbReference type="Proteomes" id="UP000321154"/>
    </source>
</evidence>
<reference evidence="10 12" key="1">
    <citation type="submission" date="2019-07" db="EMBL/GenBank/DDBJ databases">
        <title>Whole genome shotgun sequence of Frigoribacterium faeni NBRC 103066.</title>
        <authorList>
            <person name="Hosoyama A."/>
            <person name="Uohara A."/>
            <person name="Ohji S."/>
            <person name="Ichikawa N."/>
        </authorList>
    </citation>
    <scope>NUCLEOTIDE SEQUENCE [LARGE SCALE GENOMIC DNA]</scope>
    <source>
        <strain evidence="10 12">NBRC 103066</strain>
    </source>
</reference>
<reference evidence="11 13" key="2">
    <citation type="submission" date="2020-07" db="EMBL/GenBank/DDBJ databases">
        <title>Sequencing the genomes of 1000 actinobacteria strains.</title>
        <authorList>
            <person name="Klenk H.-P."/>
        </authorList>
    </citation>
    <scope>NUCLEOTIDE SEQUENCE [LARGE SCALE GENOMIC DNA]</scope>
    <source>
        <strain evidence="11 13">DSM 10309</strain>
    </source>
</reference>
<dbReference type="Pfam" id="PF03176">
    <property type="entry name" value="MMPL"/>
    <property type="match status" value="2"/>
</dbReference>
<evidence type="ECO:0000313" key="13">
    <source>
        <dbReference type="Proteomes" id="UP000522688"/>
    </source>
</evidence>
<dbReference type="RefSeq" id="WP_146856896.1">
    <property type="nucleotide sequence ID" value="NZ_BAAAHR010000007.1"/>
</dbReference>
<feature type="transmembrane region" description="Helical" evidence="8">
    <location>
        <begin position="692"/>
        <end position="718"/>
    </location>
</feature>
<keyword evidence="4 8" id="KW-1133">Transmembrane helix</keyword>
<feature type="region of interest" description="Disordered" evidence="7">
    <location>
        <begin position="822"/>
        <end position="865"/>
    </location>
</feature>
<feature type="transmembrane region" description="Helical" evidence="8">
    <location>
        <begin position="472"/>
        <end position="491"/>
    </location>
</feature>
<keyword evidence="2" id="KW-1003">Cell membrane</keyword>
<evidence type="ECO:0000256" key="4">
    <source>
        <dbReference type="ARBA" id="ARBA00022989"/>
    </source>
</evidence>
<evidence type="ECO:0000256" key="6">
    <source>
        <dbReference type="SAM" id="Coils"/>
    </source>
</evidence>
<dbReference type="OrthoDB" id="7051771at2"/>